<dbReference type="InterPro" id="IPR002495">
    <property type="entry name" value="Glyco_trans_8"/>
</dbReference>
<proteinExistence type="predicted"/>
<dbReference type="SUPFAM" id="SSF53448">
    <property type="entry name" value="Nucleotide-diphospho-sugar transferases"/>
    <property type="match status" value="1"/>
</dbReference>
<comment type="caution">
    <text evidence="1">The sequence shown here is derived from an EMBL/GenBank/DDBJ whole genome shotgun (WGS) entry which is preliminary data.</text>
</comment>
<gene>
    <name evidence="2" type="ORF">HINF_LOCUS28153</name>
    <name evidence="1" type="ORF">HINF_LOCUS33973</name>
</gene>
<dbReference type="AlphaFoldDB" id="A0AA86PWI2"/>
<evidence type="ECO:0000313" key="3">
    <source>
        <dbReference type="Proteomes" id="UP001642409"/>
    </source>
</evidence>
<keyword evidence="3" id="KW-1185">Reference proteome</keyword>
<dbReference type="EMBL" id="CAXDID020000089">
    <property type="protein sequence ID" value="CAL6021416.1"/>
    <property type="molecule type" value="Genomic_DNA"/>
</dbReference>
<dbReference type="EMBL" id="CATOUU010000762">
    <property type="protein sequence ID" value="CAI9946328.1"/>
    <property type="molecule type" value="Genomic_DNA"/>
</dbReference>
<dbReference type="InterPro" id="IPR050587">
    <property type="entry name" value="GNT1/Glycosyltrans_8"/>
</dbReference>
<evidence type="ECO:0000313" key="2">
    <source>
        <dbReference type="EMBL" id="CAL6021416.1"/>
    </source>
</evidence>
<reference evidence="1" key="1">
    <citation type="submission" date="2023-06" db="EMBL/GenBank/DDBJ databases">
        <authorList>
            <person name="Kurt Z."/>
        </authorList>
    </citation>
    <scope>NUCLEOTIDE SEQUENCE</scope>
</reference>
<dbReference type="Gene3D" id="3.90.550.10">
    <property type="entry name" value="Spore Coat Polysaccharide Biosynthesis Protein SpsA, Chain A"/>
    <property type="match status" value="1"/>
</dbReference>
<protein>
    <submittedName>
        <fullName evidence="1">Glycosyl transferase family 8 protein</fullName>
    </submittedName>
    <submittedName>
        <fullName evidence="2">Glycosyl_transferase family 8 protein</fullName>
    </submittedName>
</protein>
<organism evidence="1">
    <name type="scientific">Hexamita inflata</name>
    <dbReference type="NCBI Taxonomy" id="28002"/>
    <lineage>
        <taxon>Eukaryota</taxon>
        <taxon>Metamonada</taxon>
        <taxon>Diplomonadida</taxon>
        <taxon>Hexamitidae</taxon>
        <taxon>Hexamitinae</taxon>
        <taxon>Hexamita</taxon>
    </lineage>
</organism>
<dbReference type="PANTHER" id="PTHR11183">
    <property type="entry name" value="GLYCOGENIN SUBFAMILY MEMBER"/>
    <property type="match status" value="1"/>
</dbReference>
<accession>A0AA86PWI2</accession>
<dbReference type="InterPro" id="IPR029044">
    <property type="entry name" value="Nucleotide-diphossugar_trans"/>
</dbReference>
<evidence type="ECO:0000313" key="1">
    <source>
        <dbReference type="EMBL" id="CAI9946328.1"/>
    </source>
</evidence>
<sequence>MILTKQTAIEIIPKSKNAICQLVMNSDQYVLSAIALIVSIKQQVAENRPDFIVFTHNITEQASQQLALVADHVIPIELICYKVNNNMWPRFQHNYAWLESCFSKFYAFKLVQYAKVLFLDSDMLCLADMSKIFQLQTPAGCLVSKSKSGFHSSVRLPEFEILSALMSGYGVSGACWMISPKLGDFELLLQRVEQRVQETGFYSESITSFKPKLNLNQIMRDGDFRHPQDIEYHFKRGFNAGPDEQLLTWFYFNEWVNISRQFCCVPWLKHRFERGEFPLQYVKGVNYQQSLTISDQIDLNGDQKNTCRTVYLIHYVAEKPWQGIGSGKPLWPDCKLFFDMLGMWAEGKEYVVQVFGEIDKFEYMAQKDADATWDNDFRRKFDK</sequence>
<reference evidence="2 3" key="2">
    <citation type="submission" date="2024-07" db="EMBL/GenBank/DDBJ databases">
        <authorList>
            <person name="Akdeniz Z."/>
        </authorList>
    </citation>
    <scope>NUCLEOTIDE SEQUENCE [LARGE SCALE GENOMIC DNA]</scope>
</reference>
<keyword evidence="1" id="KW-0808">Transferase</keyword>
<name>A0AA86PWI2_9EUKA</name>
<dbReference type="Pfam" id="PF01501">
    <property type="entry name" value="Glyco_transf_8"/>
    <property type="match status" value="1"/>
</dbReference>
<dbReference type="GO" id="GO:0016757">
    <property type="term" value="F:glycosyltransferase activity"/>
    <property type="evidence" value="ECO:0007669"/>
    <property type="project" value="InterPro"/>
</dbReference>
<dbReference type="Proteomes" id="UP001642409">
    <property type="component" value="Unassembled WGS sequence"/>
</dbReference>